<dbReference type="SUPFAM" id="SSF56935">
    <property type="entry name" value="Porins"/>
    <property type="match status" value="1"/>
</dbReference>
<gene>
    <name evidence="5" type="ORF">B0A73_08430</name>
    <name evidence="4" type="ORF">IW18_07820</name>
</gene>
<keyword evidence="7" id="KW-1185">Reference proteome</keyword>
<dbReference type="EMBL" id="JPRK01000007">
    <property type="protein sequence ID" value="KIO53211.1"/>
    <property type="molecule type" value="Genomic_DNA"/>
</dbReference>
<evidence type="ECO:0000313" key="4">
    <source>
        <dbReference type="EMBL" id="KIO53211.1"/>
    </source>
</evidence>
<dbReference type="AlphaFoldDB" id="A0A0D0F0U0"/>
<dbReference type="PROSITE" id="PS52016">
    <property type="entry name" value="TONB_DEPENDENT_REC_3"/>
    <property type="match status" value="1"/>
</dbReference>
<evidence type="ECO:0000259" key="3">
    <source>
        <dbReference type="Pfam" id="PF07715"/>
    </source>
</evidence>
<evidence type="ECO:0000313" key="7">
    <source>
        <dbReference type="Proteomes" id="UP000198302"/>
    </source>
</evidence>
<reference evidence="4 6" key="1">
    <citation type="submission" date="2015-01" db="EMBL/GenBank/DDBJ databases">
        <title>Genome of Flavobacterium hibernum DSM 12611.</title>
        <authorList>
            <person name="Stropko S.J."/>
            <person name="Pipes S.E."/>
            <person name="Newman J.D."/>
        </authorList>
    </citation>
    <scope>NUCLEOTIDE SEQUENCE [LARGE SCALE GENOMIC DNA]</scope>
    <source>
        <strain evidence="4 6">DSM 12611</strain>
    </source>
</reference>
<evidence type="ECO:0000313" key="5">
    <source>
        <dbReference type="EMBL" id="OXA87809.1"/>
    </source>
</evidence>
<dbReference type="OrthoDB" id="1367110at2"/>
<keyword evidence="1" id="KW-1134">Transmembrane beta strand</keyword>
<dbReference type="EMBL" id="MUGX01000011">
    <property type="protein sequence ID" value="OXA87809.1"/>
    <property type="molecule type" value="Genomic_DNA"/>
</dbReference>
<reference evidence="5 7" key="2">
    <citation type="submission" date="2016-11" db="EMBL/GenBank/DDBJ databases">
        <title>Whole genomes of Flavobacteriaceae.</title>
        <authorList>
            <person name="Stine C."/>
            <person name="Li C."/>
            <person name="Tadesse D."/>
        </authorList>
    </citation>
    <scope>NUCLEOTIDE SEQUENCE [LARGE SCALE GENOMIC DNA]</scope>
    <source>
        <strain evidence="5 7">ATCC 51468</strain>
    </source>
</reference>
<keyword evidence="1" id="KW-0812">Transmembrane</keyword>
<dbReference type="InterPro" id="IPR023997">
    <property type="entry name" value="TonB-dep_OMP_SusC/RagA_CS"/>
</dbReference>
<dbReference type="Pfam" id="PF07715">
    <property type="entry name" value="Plug"/>
    <property type="match status" value="1"/>
</dbReference>
<evidence type="ECO:0000256" key="2">
    <source>
        <dbReference type="SAM" id="SignalP"/>
    </source>
</evidence>
<feature type="chain" id="PRO_5002210069" description="TonB-dependent receptor plug domain-containing protein" evidence="2">
    <location>
        <begin position="22"/>
        <end position="136"/>
    </location>
</feature>
<dbReference type="Proteomes" id="UP000198302">
    <property type="component" value="Unassembled WGS sequence"/>
</dbReference>
<comment type="caution">
    <text evidence="4">The sequence shown here is derived from an EMBL/GenBank/DDBJ whole genome shotgun (WGS) entry which is preliminary data.</text>
</comment>
<dbReference type="Proteomes" id="UP000032061">
    <property type="component" value="Unassembled WGS sequence"/>
</dbReference>
<accession>A0A0D0F0U0</accession>
<dbReference type="NCBIfam" id="TIGR04057">
    <property type="entry name" value="SusC_RagA_signa"/>
    <property type="match status" value="1"/>
</dbReference>
<keyword evidence="2" id="KW-0732">Signal</keyword>
<keyword evidence="1" id="KW-0813">Transport</keyword>
<dbReference type="Gene3D" id="2.170.130.10">
    <property type="entry name" value="TonB-dependent receptor, plug domain"/>
    <property type="match status" value="1"/>
</dbReference>
<evidence type="ECO:0000256" key="1">
    <source>
        <dbReference type="PROSITE-ProRule" id="PRU01360"/>
    </source>
</evidence>
<comment type="similarity">
    <text evidence="1">Belongs to the TonB-dependent receptor family.</text>
</comment>
<protein>
    <recommendedName>
        <fullName evidence="3">TonB-dependent receptor plug domain-containing protein</fullName>
    </recommendedName>
</protein>
<dbReference type="GO" id="GO:0009279">
    <property type="term" value="C:cell outer membrane"/>
    <property type="evidence" value="ECO:0007669"/>
    <property type="project" value="UniProtKB-SubCell"/>
</dbReference>
<keyword evidence="1" id="KW-0472">Membrane</keyword>
<dbReference type="STRING" id="37752.IW18_07820"/>
<dbReference type="RefSeq" id="WP_041517039.1">
    <property type="nucleotide sequence ID" value="NZ_JPRK01000007.1"/>
</dbReference>
<organism evidence="4 6">
    <name type="scientific">Flavobacterium hibernum</name>
    <dbReference type="NCBI Taxonomy" id="37752"/>
    <lineage>
        <taxon>Bacteria</taxon>
        <taxon>Pseudomonadati</taxon>
        <taxon>Bacteroidota</taxon>
        <taxon>Flavobacteriia</taxon>
        <taxon>Flavobacteriales</taxon>
        <taxon>Flavobacteriaceae</taxon>
        <taxon>Flavobacterium</taxon>
    </lineage>
</organism>
<dbReference type="InterPro" id="IPR012910">
    <property type="entry name" value="Plug_dom"/>
</dbReference>
<keyword evidence="1" id="KW-0998">Cell outer membrane</keyword>
<feature type="signal peptide" evidence="2">
    <location>
        <begin position="1"/>
        <end position="21"/>
    </location>
</feature>
<sequence>MKKVKLISFGFSMLISFVIKAQEKTVSKVYTGKEPIELPVKSFAKTKDTICTVKVSSNFVQPKTPQNFRIICARTITNQEEPLYIIDEVIVNSKQFSKVNPNDIESIKVLKGIEATSLYGSQGVNGVVIITTKDKD</sequence>
<dbReference type="InterPro" id="IPR037066">
    <property type="entry name" value="Plug_dom_sf"/>
</dbReference>
<dbReference type="InterPro" id="IPR039426">
    <property type="entry name" value="TonB-dep_rcpt-like"/>
</dbReference>
<name>A0A0D0F0U0_9FLAO</name>
<evidence type="ECO:0000313" key="6">
    <source>
        <dbReference type="Proteomes" id="UP000032061"/>
    </source>
</evidence>
<comment type="subcellular location">
    <subcellularLocation>
        <location evidence="1">Cell outer membrane</location>
        <topology evidence="1">Multi-pass membrane protein</topology>
    </subcellularLocation>
</comment>
<feature type="domain" description="TonB-dependent receptor plug" evidence="3">
    <location>
        <begin position="78"/>
        <end position="127"/>
    </location>
</feature>
<proteinExistence type="inferred from homology"/>